<sequence>MTGGPFLPLPDDWQGQALCAQVDPEIFFPDWGVNPREAKRICARCPVIDECYVHVMSFDHDQEGVWAGLTKRERRKIKKGTKARPEVVA</sequence>
<dbReference type="EMBL" id="KX808132">
    <property type="protein sequence ID" value="APC43643.1"/>
    <property type="molecule type" value="Genomic_DNA"/>
</dbReference>
<dbReference type="PROSITE" id="PS51674">
    <property type="entry name" value="4FE4S_WBL"/>
    <property type="match status" value="1"/>
</dbReference>
<evidence type="ECO:0000256" key="2">
    <source>
        <dbReference type="ARBA" id="ARBA00006597"/>
    </source>
</evidence>
<evidence type="ECO:0000256" key="4">
    <source>
        <dbReference type="ARBA" id="ARBA00022723"/>
    </source>
</evidence>
<feature type="domain" description="4Fe-4S Wbl-type" evidence="11">
    <location>
        <begin position="18"/>
        <end position="76"/>
    </location>
</feature>
<proteinExistence type="inferred from homology"/>
<dbReference type="HAMAP" id="MF_01479">
    <property type="entry name" value="WhiB"/>
    <property type="match status" value="1"/>
</dbReference>
<dbReference type="PANTHER" id="PTHR38839:SF4">
    <property type="entry name" value="TRANSCRIPTIONAL REGULATOR WHIB"/>
    <property type="match status" value="1"/>
</dbReference>
<dbReference type="GO" id="GO:0003677">
    <property type="term" value="F:DNA binding"/>
    <property type="evidence" value="ECO:0007669"/>
    <property type="project" value="UniProtKB-KW"/>
</dbReference>
<evidence type="ECO:0000256" key="1">
    <source>
        <dbReference type="ARBA" id="ARBA00001966"/>
    </source>
</evidence>
<keyword evidence="7" id="KW-0805">Transcription regulation</keyword>
<dbReference type="GO" id="GO:0047134">
    <property type="term" value="F:protein-disulfide reductase [NAD(P)H] activity"/>
    <property type="evidence" value="ECO:0007669"/>
    <property type="project" value="TreeGrafter"/>
</dbReference>
<dbReference type="GO" id="GO:0046872">
    <property type="term" value="F:metal ion binding"/>
    <property type="evidence" value="ECO:0007669"/>
    <property type="project" value="UniProtKB-KW"/>
</dbReference>
<evidence type="ECO:0000256" key="6">
    <source>
        <dbReference type="ARBA" id="ARBA00023014"/>
    </source>
</evidence>
<dbReference type="Pfam" id="PF02467">
    <property type="entry name" value="Whib"/>
    <property type="match status" value="1"/>
</dbReference>
<dbReference type="InterPro" id="IPR034768">
    <property type="entry name" value="4FE4S_WBL"/>
</dbReference>
<protein>
    <submittedName>
        <fullName evidence="12">WhiB family transcription factor</fullName>
    </submittedName>
</protein>
<keyword evidence="13" id="KW-1185">Reference proteome</keyword>
<name>A0A1J0GQ37_9CAUD</name>
<keyword evidence="6" id="KW-0411">Iron-sulfur</keyword>
<dbReference type="PANTHER" id="PTHR38839">
    <property type="entry name" value="TRANSCRIPTIONAL REGULATOR WHID-RELATED"/>
    <property type="match status" value="1"/>
</dbReference>
<keyword evidence="9" id="KW-1015">Disulfide bond</keyword>
<dbReference type="GO" id="GO:0045892">
    <property type="term" value="P:negative regulation of DNA-templated transcription"/>
    <property type="evidence" value="ECO:0007669"/>
    <property type="project" value="TreeGrafter"/>
</dbReference>
<evidence type="ECO:0000256" key="5">
    <source>
        <dbReference type="ARBA" id="ARBA00023004"/>
    </source>
</evidence>
<evidence type="ECO:0000259" key="11">
    <source>
        <dbReference type="PROSITE" id="PS51674"/>
    </source>
</evidence>
<evidence type="ECO:0000256" key="8">
    <source>
        <dbReference type="ARBA" id="ARBA00023125"/>
    </source>
</evidence>
<accession>A0A1J0GQ37</accession>
<dbReference type="GO" id="GO:0051539">
    <property type="term" value="F:4 iron, 4 sulfur cluster binding"/>
    <property type="evidence" value="ECO:0007669"/>
    <property type="project" value="UniProtKB-KW"/>
</dbReference>
<evidence type="ECO:0000256" key="3">
    <source>
        <dbReference type="ARBA" id="ARBA00022485"/>
    </source>
</evidence>
<comment type="similarity">
    <text evidence="2">Belongs to the WhiB family.</text>
</comment>
<keyword evidence="4" id="KW-0479">Metal-binding</keyword>
<evidence type="ECO:0000313" key="12">
    <source>
        <dbReference type="EMBL" id="APC43643.1"/>
    </source>
</evidence>
<gene>
    <name evidence="12" type="ORF">SEA_AMELIE_46</name>
</gene>
<organism evidence="12 13">
    <name type="scientific">Mycobacterium phage Amelie</name>
    <dbReference type="NCBI Taxonomy" id="1913035"/>
    <lineage>
        <taxon>Viruses</taxon>
        <taxon>Duplodnaviria</taxon>
        <taxon>Heunggongvirae</taxon>
        <taxon>Uroviricota</taxon>
        <taxon>Caudoviricetes</taxon>
        <taxon>Weiservirinae</taxon>
        <taxon>Anayavirus</taxon>
        <taxon>Anayavirus amelie</taxon>
    </lineage>
</organism>
<keyword evidence="5" id="KW-0408">Iron</keyword>
<comment type="cofactor">
    <cofactor evidence="1">
        <name>[4Fe-4S] cluster</name>
        <dbReference type="ChEBI" id="CHEBI:49883"/>
    </cofactor>
</comment>
<evidence type="ECO:0000256" key="7">
    <source>
        <dbReference type="ARBA" id="ARBA00023015"/>
    </source>
</evidence>
<keyword evidence="10" id="KW-0804">Transcription</keyword>
<dbReference type="Proteomes" id="UP000225217">
    <property type="component" value="Segment"/>
</dbReference>
<keyword evidence="3" id="KW-0004">4Fe-4S</keyword>
<keyword evidence="8" id="KW-0238">DNA-binding</keyword>
<dbReference type="InterPro" id="IPR003482">
    <property type="entry name" value="Whib"/>
</dbReference>
<evidence type="ECO:0000313" key="13">
    <source>
        <dbReference type="Proteomes" id="UP000225217"/>
    </source>
</evidence>
<reference evidence="12 13" key="1">
    <citation type="submission" date="2016-08" db="EMBL/GenBank/DDBJ databases">
        <authorList>
            <person name="Grinspan D."/>
            <person name="Erlich J."/>
            <person name="Cui Z.D."/>
            <person name="Khazanchi R."/>
            <person name="Shaffer C.D."/>
            <person name="Hafer-Weston K.A."/>
            <person name="Elgin S.C.R."/>
            <person name="Klyczek K."/>
            <person name="Garlena R.A."/>
            <person name="Russell D.A."/>
            <person name="Pope W.H."/>
            <person name="Jacobs-Sera D."/>
            <person name="Hendrix R.W."/>
            <person name="Hatfull G.F."/>
        </authorList>
    </citation>
    <scope>NUCLEOTIDE SEQUENCE [LARGE SCALE GENOMIC DNA]</scope>
</reference>
<evidence type="ECO:0000256" key="10">
    <source>
        <dbReference type="ARBA" id="ARBA00023163"/>
    </source>
</evidence>
<evidence type="ECO:0000256" key="9">
    <source>
        <dbReference type="ARBA" id="ARBA00023157"/>
    </source>
</evidence>